<gene>
    <name evidence="2" type="ORF">FHS18_005502</name>
</gene>
<dbReference type="Proteomes" id="UP000570361">
    <property type="component" value="Unassembled WGS sequence"/>
</dbReference>
<accession>A0A7W5B2T5</accession>
<evidence type="ECO:0000313" key="2">
    <source>
        <dbReference type="EMBL" id="MBB3113390.1"/>
    </source>
</evidence>
<feature type="transmembrane region" description="Helical" evidence="1">
    <location>
        <begin position="66"/>
        <end position="84"/>
    </location>
</feature>
<feature type="transmembrane region" description="Helical" evidence="1">
    <location>
        <begin position="39"/>
        <end position="57"/>
    </location>
</feature>
<evidence type="ECO:0000256" key="1">
    <source>
        <dbReference type="SAM" id="Phobius"/>
    </source>
</evidence>
<sequence length="131" mass="15734">MLIIRSLVLVIRHFFAGSIYLSSALPIREFQRATEVNFVPQFIFYPMLFTWFILLFPDKRSLFTKIMHYILFVSIMVWFIYFTAKYSDIYKFLGGTEFSRLANGYVRNFLQFAGCHLYISWFFKKEIVAEE</sequence>
<evidence type="ECO:0000313" key="3">
    <source>
        <dbReference type="Proteomes" id="UP000570361"/>
    </source>
</evidence>
<keyword evidence="3" id="KW-1185">Reference proteome</keyword>
<dbReference type="InterPro" id="IPR048147">
    <property type="entry name" value="CBO0543-like"/>
</dbReference>
<proteinExistence type="predicted"/>
<keyword evidence="1" id="KW-0472">Membrane</keyword>
<organism evidence="2 3">
    <name type="scientific">Paenibacillus phyllosphaerae</name>
    <dbReference type="NCBI Taxonomy" id="274593"/>
    <lineage>
        <taxon>Bacteria</taxon>
        <taxon>Bacillati</taxon>
        <taxon>Bacillota</taxon>
        <taxon>Bacilli</taxon>
        <taxon>Bacillales</taxon>
        <taxon>Paenibacillaceae</taxon>
        <taxon>Paenibacillus</taxon>
    </lineage>
</organism>
<name>A0A7W5B2T5_9BACL</name>
<dbReference type="EMBL" id="JACHXK010000018">
    <property type="protein sequence ID" value="MBB3113390.1"/>
    <property type="molecule type" value="Genomic_DNA"/>
</dbReference>
<dbReference type="NCBIfam" id="NF041644">
    <property type="entry name" value="CBO0543_fam"/>
    <property type="match status" value="1"/>
</dbReference>
<keyword evidence="1" id="KW-0812">Transmembrane</keyword>
<protein>
    <submittedName>
        <fullName evidence="2">Uncharacterized protein</fullName>
    </submittedName>
</protein>
<feature type="transmembrane region" description="Helical" evidence="1">
    <location>
        <begin position="7"/>
        <end position="27"/>
    </location>
</feature>
<dbReference type="RefSeq" id="WP_354471599.1">
    <property type="nucleotide sequence ID" value="NZ_JACHXK010000018.1"/>
</dbReference>
<reference evidence="2 3" key="1">
    <citation type="submission" date="2020-08" db="EMBL/GenBank/DDBJ databases">
        <title>Genomic Encyclopedia of Type Strains, Phase III (KMG-III): the genomes of soil and plant-associated and newly described type strains.</title>
        <authorList>
            <person name="Whitman W."/>
        </authorList>
    </citation>
    <scope>NUCLEOTIDE SEQUENCE [LARGE SCALE GENOMIC DNA]</scope>
    <source>
        <strain evidence="2 3">CECT 5862</strain>
    </source>
</reference>
<keyword evidence="1" id="KW-1133">Transmembrane helix</keyword>
<comment type="caution">
    <text evidence="2">The sequence shown here is derived from an EMBL/GenBank/DDBJ whole genome shotgun (WGS) entry which is preliminary data.</text>
</comment>
<dbReference type="AlphaFoldDB" id="A0A7W5B2T5"/>